<name>Q1Q5B2_KUEST</name>
<dbReference type="RefSeq" id="WP_211436356.1">
    <property type="nucleotide sequence ID" value="NZ_OCTL01000150.1"/>
</dbReference>
<organism evidence="1">
    <name type="scientific">Kuenenia stuttgartiensis</name>
    <dbReference type="NCBI Taxonomy" id="174633"/>
    <lineage>
        <taxon>Bacteria</taxon>
        <taxon>Pseudomonadati</taxon>
        <taxon>Planctomycetota</taxon>
        <taxon>Candidatus Brocadiia</taxon>
        <taxon>Candidatus Brocadiales</taxon>
        <taxon>Candidatus Brocadiaceae</taxon>
        <taxon>Candidatus Kuenenia</taxon>
    </lineage>
</organism>
<proteinExistence type="predicted"/>
<reference evidence="1" key="2">
    <citation type="submission" date="2006-01" db="EMBL/GenBank/DDBJ databases">
        <authorList>
            <person name="Genoscope"/>
        </authorList>
    </citation>
    <scope>NUCLEOTIDE SEQUENCE</scope>
</reference>
<evidence type="ECO:0000313" key="1">
    <source>
        <dbReference type="EMBL" id="CAJ75212.1"/>
    </source>
</evidence>
<protein>
    <submittedName>
        <fullName evidence="1">Uncharacterized protein</fullName>
    </submittedName>
</protein>
<dbReference type="AlphaFoldDB" id="Q1Q5B2"/>
<accession>Q1Q5B2</accession>
<dbReference type="EMBL" id="CT573071">
    <property type="protein sequence ID" value="CAJ75212.1"/>
    <property type="molecule type" value="Genomic_DNA"/>
</dbReference>
<sequence length="83" mass="8995">MRIKINTDGTAVMIYTEDIDVSEIGNVQSITRASHVEPVNGGSQWEADMRPIGGPVIGVFDRRSDALAAEVDWIGENILMAHG</sequence>
<gene>
    <name evidence="1" type="ORF">kuste4450</name>
</gene>
<reference evidence="1" key="1">
    <citation type="journal article" date="2006" name="Nature">
        <title>Deciphering the evolution and metabolism of an anammox bacterium from a community genome.</title>
        <authorList>
            <person name="Strous M."/>
            <person name="Pelletier E."/>
            <person name="Mangenot S."/>
            <person name="Rattei T."/>
            <person name="Lehner A."/>
            <person name="Taylor M.W."/>
            <person name="Horn M."/>
            <person name="Daims H."/>
            <person name="Bartol-Mavel D."/>
            <person name="Wincker P."/>
            <person name="Barbe V."/>
            <person name="Fonknechten N."/>
            <person name="Vallenet D."/>
            <person name="Segurens B."/>
            <person name="Schenowitz-Truong C."/>
            <person name="Medigue C."/>
            <person name="Collingro A."/>
            <person name="Snel B."/>
            <person name="Dutilh B.E."/>
            <person name="OpDenCamp H.J.M."/>
            <person name="vanDerDrift C."/>
            <person name="Cirpus I."/>
            <person name="vanDePas-Schoonen K.T."/>
            <person name="Harhangi H.R."/>
            <person name="vanNiftrik L."/>
            <person name="Schmid M."/>
            <person name="Keltjens J."/>
            <person name="vanDeVossenberg J."/>
            <person name="Kartal B."/>
            <person name="Meier H."/>
            <person name="Frishman D."/>
            <person name="Huynen M.A."/>
            <person name="Mewes H."/>
            <person name="Weissenbach J."/>
            <person name="Jetten M.S.M."/>
            <person name="Wagner M."/>
            <person name="LePaslier D."/>
        </authorList>
    </citation>
    <scope>NUCLEOTIDE SEQUENCE</scope>
</reference>